<feature type="region of interest" description="Disordered" evidence="2">
    <location>
        <begin position="1"/>
        <end position="29"/>
    </location>
</feature>
<dbReference type="KEGG" id="pxu:106116886"/>
<feature type="domain" description="FP protein C-terminal" evidence="3">
    <location>
        <begin position="214"/>
        <end position="265"/>
    </location>
</feature>
<feature type="coiled-coil region" evidence="1">
    <location>
        <begin position="59"/>
        <end position="93"/>
    </location>
</feature>
<dbReference type="InterPro" id="IPR057251">
    <property type="entry name" value="FP_C"/>
</dbReference>
<dbReference type="GeneID" id="106116886"/>
<proteinExistence type="predicted"/>
<protein>
    <submittedName>
        <fullName evidence="4">Uncharacterized protein LOC106116886</fullName>
    </submittedName>
</protein>
<keyword evidence="1" id="KW-0175">Coiled coil</keyword>
<organism evidence="4">
    <name type="scientific">Papilio xuthus</name>
    <name type="common">Asian swallowtail butterfly</name>
    <dbReference type="NCBI Taxonomy" id="66420"/>
    <lineage>
        <taxon>Eukaryota</taxon>
        <taxon>Metazoa</taxon>
        <taxon>Ecdysozoa</taxon>
        <taxon>Arthropoda</taxon>
        <taxon>Hexapoda</taxon>
        <taxon>Insecta</taxon>
        <taxon>Pterygota</taxon>
        <taxon>Neoptera</taxon>
        <taxon>Endopterygota</taxon>
        <taxon>Lepidoptera</taxon>
        <taxon>Glossata</taxon>
        <taxon>Ditrysia</taxon>
        <taxon>Papilionoidea</taxon>
        <taxon>Papilionidae</taxon>
        <taxon>Papilioninae</taxon>
        <taxon>Papilio</taxon>
    </lineage>
</organism>
<sequence length="278" mass="31806">LCSPIRHRSPSEGVTRRKKNQPDVDSASSDCTDITKEIKLLRQALSGLNSNLTEAIQSIQECSKRLDDVTTKIELTEKRLSDLENRQTKENIELKSQVAMLMDKVNTQEQLLLKNEIEIAGVPESRNESLRHIVKLVGNKIGVDVTDEDLDLTMRAGPRNSTKPNISRSIVVRFLRKQKKDDFLSAAKIRKNITSKDITPDVSEHKIYINERLTKQNRYLFRETRFRTKQSNFKYCWAKNGLIYVREKEGKAATLIRTIADLDNMFGPGDTNSESKEN</sequence>
<gene>
    <name evidence="4" type="primary">LOC106116886</name>
</gene>
<evidence type="ECO:0000259" key="3">
    <source>
        <dbReference type="Pfam" id="PF25298"/>
    </source>
</evidence>
<dbReference type="Gene3D" id="3.30.70.1820">
    <property type="entry name" value="L1 transposable element, RRM domain"/>
    <property type="match status" value="1"/>
</dbReference>
<evidence type="ECO:0000256" key="1">
    <source>
        <dbReference type="SAM" id="Coils"/>
    </source>
</evidence>
<dbReference type="Pfam" id="PF25298">
    <property type="entry name" value="Baculo_FP_2nd"/>
    <property type="match status" value="1"/>
</dbReference>
<dbReference type="RefSeq" id="XP_013166399.1">
    <property type="nucleotide sequence ID" value="XM_013310945.1"/>
</dbReference>
<dbReference type="AlphaFoldDB" id="A0AAJ7E7V2"/>
<reference evidence="4" key="1">
    <citation type="submission" date="2025-08" db="UniProtKB">
        <authorList>
            <consortium name="RefSeq"/>
        </authorList>
    </citation>
    <scope>IDENTIFICATION</scope>
</reference>
<accession>A0AAJ7E7V2</accession>
<name>A0AAJ7E7V2_PAPXU</name>
<evidence type="ECO:0000313" key="4">
    <source>
        <dbReference type="RefSeq" id="XP_013166399.1"/>
    </source>
</evidence>
<evidence type="ECO:0000256" key="2">
    <source>
        <dbReference type="SAM" id="MobiDB-lite"/>
    </source>
</evidence>
<dbReference type="Proteomes" id="UP000694872">
    <property type="component" value="Unplaced"/>
</dbReference>
<feature type="non-terminal residue" evidence="4">
    <location>
        <position position="1"/>
    </location>
</feature>